<keyword evidence="2" id="KW-0597">Phosphoprotein</keyword>
<dbReference type="EMBL" id="ACZV01000004">
    <property type="protein sequence ID" value="EEX93663.1"/>
    <property type="molecule type" value="Genomic_DNA"/>
</dbReference>
<dbReference type="InterPro" id="IPR052020">
    <property type="entry name" value="Cyclic_di-GMP/3'3'-cGAMP_PDE"/>
</dbReference>
<keyword evidence="1" id="KW-0378">Hydrolase</keyword>
<dbReference type="AlphaFoldDB" id="C9QHB5"/>
<reference evidence="6 7" key="3">
    <citation type="journal article" date="2012" name="Int. J. Syst. Evol. Microbiol.">
        <title>Vibrio caribbeanicus sp. nov., isolated from the marine sponge Scleritoderma cyanea.</title>
        <authorList>
            <person name="Hoffmann M."/>
            <person name="Monday S.R."/>
            <person name="Allard M.W."/>
            <person name="Strain E.A."/>
            <person name="Whittaker P."/>
            <person name="Naum M."/>
            <person name="McCarthy P.J."/>
            <person name="Lopez J.V."/>
            <person name="Fischer M."/>
            <person name="Brown E.W."/>
        </authorList>
    </citation>
    <scope>NUCLEOTIDE SEQUENCE [LARGE SCALE GENOMIC DNA]</scope>
    <source>
        <strain evidence="6">CIP 102891</strain>
        <strain evidence="7">CIP 102891 / ATCC 33934</strain>
    </source>
</reference>
<dbReference type="GO" id="GO:0000160">
    <property type="term" value="P:phosphorelay signal transduction system"/>
    <property type="evidence" value="ECO:0007669"/>
    <property type="project" value="InterPro"/>
</dbReference>
<dbReference type="InterPro" id="IPR011006">
    <property type="entry name" value="CheY-like_superfamily"/>
</dbReference>
<dbReference type="Gene3D" id="3.40.50.2300">
    <property type="match status" value="1"/>
</dbReference>
<dbReference type="CDD" id="cd00077">
    <property type="entry name" value="HDc"/>
    <property type="match status" value="1"/>
</dbReference>
<evidence type="ECO:0000256" key="1">
    <source>
        <dbReference type="ARBA" id="ARBA00022801"/>
    </source>
</evidence>
<dbReference type="InterPro" id="IPR003607">
    <property type="entry name" value="HD/PDEase_dom"/>
</dbReference>
<dbReference type="PATRIC" id="fig|675816.5.peg.1706"/>
<dbReference type="PROSITE" id="PS50110">
    <property type="entry name" value="RESPONSE_REGULATORY"/>
    <property type="match status" value="1"/>
</dbReference>
<dbReference type="EMBL" id="AFWH01000019">
    <property type="protein sequence ID" value="EGU51164.1"/>
    <property type="molecule type" value="Genomic_DNA"/>
</dbReference>
<feature type="modified residue" description="4-aspartylphosphate" evidence="2">
    <location>
        <position position="81"/>
    </location>
</feature>
<dbReference type="SUPFAM" id="SSF52172">
    <property type="entry name" value="CheY-like"/>
    <property type="match status" value="1"/>
</dbReference>
<dbReference type="Proteomes" id="UP000003515">
    <property type="component" value="Unassembled WGS sequence"/>
</dbReference>
<evidence type="ECO:0000313" key="6">
    <source>
        <dbReference type="EMBL" id="EGU51164.1"/>
    </source>
</evidence>
<dbReference type="GO" id="GO:0009214">
    <property type="term" value="P:cyclic nucleotide catabolic process"/>
    <property type="evidence" value="ECO:0007669"/>
    <property type="project" value="UniProtKB-ARBA"/>
</dbReference>
<dbReference type="PANTHER" id="PTHR45228:SF9">
    <property type="entry name" value="3'3'-CGAMP-SPECIFIC PHOSPHODIESTERASE 2"/>
    <property type="match status" value="1"/>
</dbReference>
<dbReference type="Gene3D" id="1.10.3210.10">
    <property type="entry name" value="Hypothetical protein af1432"/>
    <property type="match status" value="1"/>
</dbReference>
<comment type="caution">
    <text evidence="6">The sequence shown here is derived from an EMBL/GenBank/DDBJ whole genome shotgun (WGS) entry which is preliminary data.</text>
</comment>
<dbReference type="Pfam" id="PF13487">
    <property type="entry name" value="HD_5"/>
    <property type="match status" value="1"/>
</dbReference>
<evidence type="ECO:0000259" key="3">
    <source>
        <dbReference type="PROSITE" id="PS50110"/>
    </source>
</evidence>
<dbReference type="STRING" id="675816.VIA_000820"/>
<dbReference type="eggNOG" id="COG3437">
    <property type="taxonomic scope" value="Bacteria"/>
</dbReference>
<sequence length="506" mass="57186">MNMNDSFCFADEPSNDEVSPDRHWEVLIVDDEQDVHDITCIVLNSFQFLGRDLRFTHAYSGKQARQLIEQAETPFAVILLDVVMETRQAGLELVRWIRDEYNDHNCRIILRTGQPGDAPEEEIIFNYDINDYKNKTELNSTRLTTSTLSAIRAYNDIRTIEQTRAGLKCIINSTSNILTEDSSAEWLQGILVQVVALLRLDEMHAVHFGAAPLDGEWTIVATSNTSMRPLGNKLSQYCDLGTQQYDFGNPQISEFDHSTYVLPVSVNHCQGLIFIESPAEVIEKQRELIDIFINSAIAAYDKTFLLRDIVETQKEIAYRLGEVVETRSKESGSHVKRLAILSKVLAKHIGLSDEYANKIKLASPLHDIGKIAIPDSILHKPGKLSSEEWAIMQTHAEIGEEILSGSNLEILQIAAVIAGNHHEKWDGTGYPRQLNGENIPIEGRITAIVDVFDALASKRSYKEPWEPEAIKDYIRSQRGKHFDPEICDAFLSIFDKCLEIRNAYPD</sequence>
<keyword evidence="8" id="KW-1185">Reference proteome</keyword>
<protein>
    <submittedName>
        <fullName evidence="6">HD domain-containing protein</fullName>
    </submittedName>
    <submittedName>
        <fullName evidence="5">Response regulator</fullName>
    </submittedName>
</protein>
<dbReference type="PROSITE" id="PS51832">
    <property type="entry name" value="HD_GYP"/>
    <property type="match status" value="1"/>
</dbReference>
<feature type="domain" description="HD-GYP" evidence="4">
    <location>
        <begin position="309"/>
        <end position="506"/>
    </location>
</feature>
<evidence type="ECO:0000313" key="8">
    <source>
        <dbReference type="Proteomes" id="UP000003515"/>
    </source>
</evidence>
<reference evidence="6" key="2">
    <citation type="submission" date="2011-08" db="EMBL/GenBank/DDBJ databases">
        <authorList>
            <person name="Hoffman M."/>
            <person name="Strain E.A."/>
            <person name="Brown E."/>
            <person name="Allard M.W."/>
        </authorList>
    </citation>
    <scope>NUCLEOTIDE SEQUENCE</scope>
    <source>
        <strain evidence="6">CIP 102891</strain>
    </source>
</reference>
<dbReference type="InterPro" id="IPR037522">
    <property type="entry name" value="HD_GYP_dom"/>
</dbReference>
<evidence type="ECO:0000256" key="2">
    <source>
        <dbReference type="PROSITE-ProRule" id="PRU00169"/>
    </source>
</evidence>
<dbReference type="CDD" id="cd00156">
    <property type="entry name" value="REC"/>
    <property type="match status" value="1"/>
</dbReference>
<dbReference type="OrthoDB" id="6210373at2"/>
<dbReference type="Pfam" id="PF11849">
    <property type="entry name" value="DUF3369"/>
    <property type="match status" value="1"/>
</dbReference>
<gene>
    <name evidence="5" type="ORF">VIA_000820</name>
    <name evidence="6" type="ORF">VIOR3934_00805</name>
</gene>
<dbReference type="RefSeq" id="WP_004411332.1">
    <property type="nucleotide sequence ID" value="NZ_ACZV01000004.1"/>
</dbReference>
<evidence type="ECO:0000313" key="5">
    <source>
        <dbReference type="EMBL" id="EEX93663.1"/>
    </source>
</evidence>
<dbReference type="SMART" id="SM00471">
    <property type="entry name" value="HDc"/>
    <property type="match status" value="1"/>
</dbReference>
<evidence type="ECO:0000259" key="4">
    <source>
        <dbReference type="PROSITE" id="PS51832"/>
    </source>
</evidence>
<feature type="domain" description="Response regulatory" evidence="3">
    <location>
        <begin position="25"/>
        <end position="150"/>
    </location>
</feature>
<name>C9QHB5_VIBOR</name>
<proteinExistence type="predicted"/>
<dbReference type="Proteomes" id="UP000002817">
    <property type="component" value="Unassembled WGS sequence"/>
</dbReference>
<evidence type="ECO:0000313" key="7">
    <source>
        <dbReference type="Proteomes" id="UP000002817"/>
    </source>
</evidence>
<dbReference type="InterPro" id="IPR001789">
    <property type="entry name" value="Sig_transdc_resp-reg_receiver"/>
</dbReference>
<reference evidence="5 8" key="1">
    <citation type="submission" date="2009-10" db="EMBL/GenBank/DDBJ databases">
        <authorList>
            <consortium name="Los Alamos National Laboratory (LANL)"/>
            <consortium name="National Microbial Pathogen Data Resource (NMPDR)"/>
            <person name="Munk A.C."/>
            <person name="Chertkov O."/>
            <person name="Tapia R."/>
            <person name="Green L."/>
            <person name="Rogers Y."/>
            <person name="Detter J.C."/>
            <person name="Bruce D."/>
            <person name="Brettin T.S."/>
            <person name="Colwell R.R."/>
            <person name="Huq A."/>
            <person name="Grim C.J."/>
            <person name="Hasan N.A."/>
            <person name="Bartels D."/>
            <person name="Vonstein V."/>
        </authorList>
    </citation>
    <scope>NUCLEOTIDE SEQUENCE [LARGE SCALE GENOMIC DNA]</scope>
    <source>
        <strain evidence="5 8">CIP 102891</strain>
    </source>
</reference>
<dbReference type="GO" id="GO:0004112">
    <property type="term" value="F:cyclic-nucleotide phosphodiesterase activity"/>
    <property type="evidence" value="ECO:0007669"/>
    <property type="project" value="UniProtKB-ARBA"/>
</dbReference>
<accession>C9QHB5</accession>
<dbReference type="Pfam" id="PF00072">
    <property type="entry name" value="Response_reg"/>
    <property type="match status" value="1"/>
</dbReference>
<dbReference type="FunFam" id="1.10.3210.10:FF:000018">
    <property type="entry name" value="Two-component system response regulator"/>
    <property type="match status" value="1"/>
</dbReference>
<organism evidence="6 7">
    <name type="scientific">Vibrio orientalis CIP 102891 = ATCC 33934</name>
    <dbReference type="NCBI Taxonomy" id="675816"/>
    <lineage>
        <taxon>Bacteria</taxon>
        <taxon>Pseudomonadati</taxon>
        <taxon>Pseudomonadota</taxon>
        <taxon>Gammaproteobacteria</taxon>
        <taxon>Vibrionales</taxon>
        <taxon>Vibrionaceae</taxon>
        <taxon>Vibrio</taxon>
        <taxon>Vibrio oreintalis group</taxon>
    </lineage>
</organism>
<dbReference type="SUPFAM" id="SSF109604">
    <property type="entry name" value="HD-domain/PDEase-like"/>
    <property type="match status" value="1"/>
</dbReference>
<dbReference type="PANTHER" id="PTHR45228">
    <property type="entry name" value="CYCLIC DI-GMP PHOSPHODIESTERASE TM_0186-RELATED"/>
    <property type="match status" value="1"/>
</dbReference>
<dbReference type="InterPro" id="IPR021800">
    <property type="entry name" value="DUF3369"/>
</dbReference>